<dbReference type="GO" id="GO:0005840">
    <property type="term" value="C:ribosome"/>
    <property type="evidence" value="ECO:0007669"/>
    <property type="project" value="UniProtKB-KW"/>
</dbReference>
<evidence type="ECO:0000256" key="2">
    <source>
        <dbReference type="ARBA" id="ARBA00008889"/>
    </source>
</evidence>
<comment type="function">
    <text evidence="1">Forms part of the ribosomal stalk, playing a central role in the interaction of the ribosome with GTP-bound translation factors.</text>
</comment>
<evidence type="ECO:0000256" key="3">
    <source>
        <dbReference type="ARBA" id="ARBA00035202"/>
    </source>
</evidence>
<keyword evidence="5" id="KW-0689">Ribosomal protein</keyword>
<protein>
    <recommendedName>
        <fullName evidence="3">Large ribosomal subunit protein uL10</fullName>
    </recommendedName>
    <alternativeName>
        <fullName evidence="4">50S ribosomal protein L10</fullName>
    </alternativeName>
</protein>
<dbReference type="Pfam" id="PF00466">
    <property type="entry name" value="Ribosomal_L10"/>
    <property type="match status" value="1"/>
</dbReference>
<dbReference type="EMBL" id="JAGKQQ010000001">
    <property type="protein sequence ID" value="MBP3956583.1"/>
    <property type="molecule type" value="Genomic_DNA"/>
</dbReference>
<evidence type="ECO:0000313" key="6">
    <source>
        <dbReference type="Proteomes" id="UP000676565"/>
    </source>
</evidence>
<proteinExistence type="inferred from homology"/>
<comment type="similarity">
    <text evidence="2">Belongs to the universal ribosomal protein uL10 family.</text>
</comment>
<dbReference type="Gene3D" id="3.30.70.1730">
    <property type="match status" value="1"/>
</dbReference>
<keyword evidence="6" id="KW-1185">Reference proteome</keyword>
<keyword evidence="5" id="KW-0687">Ribonucleoprotein</keyword>
<organism evidence="5 6">
    <name type="scientific">Gemmata palustris</name>
    <dbReference type="NCBI Taxonomy" id="2822762"/>
    <lineage>
        <taxon>Bacteria</taxon>
        <taxon>Pseudomonadati</taxon>
        <taxon>Planctomycetota</taxon>
        <taxon>Planctomycetia</taxon>
        <taxon>Gemmatales</taxon>
        <taxon>Gemmataceae</taxon>
        <taxon>Gemmata</taxon>
    </lineage>
</organism>
<gene>
    <name evidence="5" type="primary">rplJ</name>
    <name evidence="5" type="ORF">J8F10_14990</name>
</gene>
<reference evidence="5 6" key="1">
    <citation type="submission" date="2021-04" db="EMBL/GenBank/DDBJ databases">
        <authorList>
            <person name="Ivanova A."/>
        </authorList>
    </citation>
    <scope>NUCLEOTIDE SEQUENCE [LARGE SCALE GENOMIC DNA]</scope>
    <source>
        <strain evidence="5 6">G18</strain>
    </source>
</reference>
<dbReference type="Gene3D" id="6.10.250.290">
    <property type="match status" value="1"/>
</dbReference>
<sequence>MSKKIKELELNDLRKTFEGVRDFVLLEPLKLDSAADYTLRKGLRDKKVRVKMVKNSFVKKVFGENGITVETGSGPTLLCWGADSVKALSTAVDTVLKQLRPDPKLPAKIKEKTAVADGTPVTLEEAKKIPTKQEAIASLVSAILAPGSALAGALDAPGAQLASILKTIEDKVPAAAEGAPAPAAG</sequence>
<dbReference type="InterPro" id="IPR001790">
    <property type="entry name" value="Ribosomal_uL10"/>
</dbReference>
<evidence type="ECO:0000313" key="5">
    <source>
        <dbReference type="EMBL" id="MBP3956583.1"/>
    </source>
</evidence>
<comment type="caution">
    <text evidence="5">The sequence shown here is derived from an EMBL/GenBank/DDBJ whole genome shotgun (WGS) entry which is preliminary data.</text>
</comment>
<dbReference type="InterPro" id="IPR043141">
    <property type="entry name" value="Ribosomal_uL10-like_sf"/>
</dbReference>
<evidence type="ECO:0000256" key="1">
    <source>
        <dbReference type="ARBA" id="ARBA00002633"/>
    </source>
</evidence>
<evidence type="ECO:0000256" key="4">
    <source>
        <dbReference type="ARBA" id="ARBA00035502"/>
    </source>
</evidence>
<dbReference type="Proteomes" id="UP000676565">
    <property type="component" value="Unassembled WGS sequence"/>
</dbReference>
<accession>A0ABS5BS82</accession>
<name>A0ABS5BS82_9BACT</name>
<dbReference type="SUPFAM" id="SSF160369">
    <property type="entry name" value="Ribosomal protein L10-like"/>
    <property type="match status" value="1"/>
</dbReference>
<dbReference type="RefSeq" id="WP_210654841.1">
    <property type="nucleotide sequence ID" value="NZ_JAGKQQ010000001.1"/>
</dbReference>